<evidence type="ECO:0000313" key="2">
    <source>
        <dbReference type="EMBL" id="SEA83458.1"/>
    </source>
</evidence>
<dbReference type="AlphaFoldDB" id="A0AB38A2W2"/>
<evidence type="ECO:0000256" key="1">
    <source>
        <dbReference type="SAM" id="Phobius"/>
    </source>
</evidence>
<evidence type="ECO:0000313" key="3">
    <source>
        <dbReference type="Proteomes" id="UP000199042"/>
    </source>
</evidence>
<keyword evidence="3" id="KW-1185">Reference proteome</keyword>
<keyword evidence="1" id="KW-1133">Transmembrane helix</keyword>
<keyword evidence="1" id="KW-0472">Membrane</keyword>
<protein>
    <submittedName>
        <fullName evidence="2">Uncharacterized protein</fullName>
    </submittedName>
</protein>
<name>A0AB38A2W2_9LACT</name>
<reference evidence="2 3" key="1">
    <citation type="submission" date="2016-10" db="EMBL/GenBank/DDBJ databases">
        <authorList>
            <person name="Varghese N."/>
            <person name="Submissions S."/>
        </authorList>
    </citation>
    <scope>NUCLEOTIDE SEQUENCE [LARGE SCALE GENOMIC DNA]</scope>
    <source>
        <strain evidence="2 3">DSM 14526</strain>
    </source>
</reference>
<organism evidence="2 3">
    <name type="scientific">Trichococcus collinsii</name>
    <dbReference type="NCBI Taxonomy" id="157076"/>
    <lineage>
        <taxon>Bacteria</taxon>
        <taxon>Bacillati</taxon>
        <taxon>Bacillota</taxon>
        <taxon>Bacilli</taxon>
        <taxon>Lactobacillales</taxon>
        <taxon>Carnobacteriaceae</taxon>
        <taxon>Trichococcus</taxon>
    </lineage>
</organism>
<proteinExistence type="predicted"/>
<keyword evidence="1" id="KW-0812">Transmembrane</keyword>
<sequence length="89" mass="10422">MIFRRCRKWVMLLKKQTKKMIAPIVITVLVISYFIFYMWLGLASSGDIPLLMKILLIVVPSGLIVLMVYLLIERVNEIKEDDDDDLSKY</sequence>
<dbReference type="Proteomes" id="UP000199042">
    <property type="component" value="Unassembled WGS sequence"/>
</dbReference>
<accession>A0AB38A2W2</accession>
<feature type="transmembrane region" description="Helical" evidence="1">
    <location>
        <begin position="54"/>
        <end position="72"/>
    </location>
</feature>
<gene>
    <name evidence="2" type="ORF">SAMN04488525_10750</name>
</gene>
<dbReference type="EMBL" id="FNQH01000007">
    <property type="protein sequence ID" value="SEA83458.1"/>
    <property type="molecule type" value="Genomic_DNA"/>
</dbReference>
<comment type="caution">
    <text evidence="2">The sequence shown here is derived from an EMBL/GenBank/DDBJ whole genome shotgun (WGS) entry which is preliminary data.</text>
</comment>
<feature type="transmembrane region" description="Helical" evidence="1">
    <location>
        <begin position="21"/>
        <end position="42"/>
    </location>
</feature>